<evidence type="ECO:0000313" key="8">
    <source>
        <dbReference type="Proteomes" id="UP000593847"/>
    </source>
</evidence>
<feature type="compositionally biased region" description="Polar residues" evidence="5">
    <location>
        <begin position="551"/>
        <end position="561"/>
    </location>
</feature>
<keyword evidence="2" id="KW-0997">Cell inner membrane</keyword>
<protein>
    <submittedName>
        <fullName evidence="7">Glycosyltransferase family 2 protein</fullName>
    </submittedName>
</protein>
<proteinExistence type="inferred from homology"/>
<keyword evidence="8" id="KW-1185">Reference proteome</keyword>
<sequence>MDVFHRHRQANEPTLAAAALERALQTAEYRPEALVWKGIAALPQRPELAFLFFANAAKALPERADIHALVGRSLLAQNHFEFATRYLTNAWKAQPNDLGLRLTLWEARGRAIAPAELQRMIFAYLPEIQSGKELAQVLKLLAEQADAPRTVGVVRYFPELKEIQGWAVDMANLEAPAALVIEVNGIKLNAVAGAAHPLLRAAGLPGTHGGLRVSVPSPTPVVHLHFSNGTALVGSPVYAMPVFQPPACMKVNSEQQPVDVLIPVYDGLDETLECINSALEARKLNRTAHRLVVIEDRTPVPALAKALKVLAGKGKITLVNNAVNLGFIRTMNRAMALSPTKDVVWLNADTRVHGAWLDRLRQVAYSEARIASVTPFTNNGELMSFPQSQISHAMPSAKAQAELDELARQTNSPPMEIETGCGFCMYIKRAALNEVGYLDEVHLARGYGEETDWCLRARGLGWRHMGAPNVFVAHQGGISFGTEKSMRVAHNNAILRKRYPDASVRYKSFILRDPIKPARDALQRARLAQLASLPNTSQEAYWPASAGAESVESSQQSTQPTRLRPFSVTVPGNTLHLHSGSHCETSFNLAWSHEPHRTRATLQAPLEPLPLRLDFEIPREFDQLIGTLRLLPINNLVYEHLDRCPVELRDLPLQLDKPYHVICRDNRLLSESDDQDWQRFACQAVSVHLPWQGLKDAHVNRYPQANWLSPGVNKHPRMATDAPRILIIGDMLDSPTIACRWISLARQMTRQQVPFVLLATADAPSLKHLQSTGAVYRLPEIPGFSLAERAYAAGCSGVLSLDDTPCASWQAPLLAIELNVPLFSGPSPIAEEAGAHPLSSLPFPLSQA</sequence>
<reference evidence="7" key="1">
    <citation type="submission" date="2020-09" db="EMBL/GenBank/DDBJ databases">
        <title>Complete genome sequence of Pseudomonas taiwanensis CC, a plant growth-promoting and biotite-weathering strain.</title>
        <authorList>
            <person name="Cheng C."/>
        </authorList>
    </citation>
    <scope>NUCLEOTIDE SEQUENCE [LARGE SCALE GENOMIC DNA]</scope>
    <source>
        <strain evidence="7">WRS8</strain>
    </source>
</reference>
<dbReference type="GO" id="GO:0016757">
    <property type="term" value="F:glycosyltransferase activity"/>
    <property type="evidence" value="ECO:0007669"/>
    <property type="project" value="UniProtKB-KW"/>
</dbReference>
<feature type="region of interest" description="Disordered" evidence="5">
    <location>
        <begin position="544"/>
        <end position="564"/>
    </location>
</feature>
<keyword evidence="2" id="KW-0472">Membrane</keyword>
<evidence type="ECO:0000256" key="2">
    <source>
        <dbReference type="ARBA" id="ARBA00022519"/>
    </source>
</evidence>
<evidence type="ECO:0000259" key="6">
    <source>
        <dbReference type="Pfam" id="PF00535"/>
    </source>
</evidence>
<dbReference type="Gene3D" id="1.25.40.10">
    <property type="entry name" value="Tetratricopeptide repeat domain"/>
    <property type="match status" value="1"/>
</dbReference>
<evidence type="ECO:0000256" key="1">
    <source>
        <dbReference type="ARBA" id="ARBA00006739"/>
    </source>
</evidence>
<gene>
    <name evidence="7" type="ORF">ICN73_13215</name>
</gene>
<accession>A0A7L9G911</accession>
<organism evidence="7 8">
    <name type="scientific">Pseudomonas taiwanensis</name>
    <dbReference type="NCBI Taxonomy" id="470150"/>
    <lineage>
        <taxon>Bacteria</taxon>
        <taxon>Pseudomonadati</taxon>
        <taxon>Pseudomonadota</taxon>
        <taxon>Gammaproteobacteria</taxon>
        <taxon>Pseudomonadales</taxon>
        <taxon>Pseudomonadaceae</taxon>
        <taxon>Pseudomonas</taxon>
    </lineage>
</organism>
<keyword evidence="4" id="KW-0808">Transferase</keyword>
<dbReference type="InterPro" id="IPR011990">
    <property type="entry name" value="TPR-like_helical_dom_sf"/>
</dbReference>
<evidence type="ECO:0000313" key="7">
    <source>
        <dbReference type="EMBL" id="QOJ88874.1"/>
    </source>
</evidence>
<name>A0A7L9G911_9PSED</name>
<evidence type="ECO:0000256" key="4">
    <source>
        <dbReference type="ARBA" id="ARBA00022679"/>
    </source>
</evidence>
<feature type="domain" description="Glycosyltransferase 2-like" evidence="6">
    <location>
        <begin position="260"/>
        <end position="435"/>
    </location>
</feature>
<evidence type="ECO:0000256" key="5">
    <source>
        <dbReference type="SAM" id="MobiDB-lite"/>
    </source>
</evidence>
<dbReference type="InterPro" id="IPR001173">
    <property type="entry name" value="Glyco_trans_2-like"/>
</dbReference>
<dbReference type="Pfam" id="PF00535">
    <property type="entry name" value="Glycos_transf_2"/>
    <property type="match status" value="1"/>
</dbReference>
<dbReference type="KEGG" id="ptai:ICN73_13215"/>
<dbReference type="InterPro" id="IPR029044">
    <property type="entry name" value="Nucleotide-diphossugar_trans"/>
</dbReference>
<dbReference type="RefSeq" id="WP_014754164.1">
    <property type="nucleotide sequence ID" value="NZ_CP062699.1"/>
</dbReference>
<dbReference type="Gene3D" id="3.90.550.10">
    <property type="entry name" value="Spore Coat Polysaccharide Biosynthesis Protein SpsA, Chain A"/>
    <property type="match status" value="1"/>
</dbReference>
<dbReference type="PANTHER" id="PTHR43179">
    <property type="entry name" value="RHAMNOSYLTRANSFERASE WBBL"/>
    <property type="match status" value="1"/>
</dbReference>
<dbReference type="Proteomes" id="UP000593847">
    <property type="component" value="Chromosome"/>
</dbReference>
<keyword evidence="2" id="KW-1003">Cell membrane</keyword>
<dbReference type="PROSITE" id="PS51354">
    <property type="entry name" value="GLUTAREDOXIN_2"/>
    <property type="match status" value="1"/>
</dbReference>
<keyword evidence="3" id="KW-0328">Glycosyltransferase</keyword>
<comment type="similarity">
    <text evidence="1">Belongs to the glycosyltransferase 2 family.</text>
</comment>
<evidence type="ECO:0000256" key="3">
    <source>
        <dbReference type="ARBA" id="ARBA00022676"/>
    </source>
</evidence>
<dbReference type="SUPFAM" id="SSF48452">
    <property type="entry name" value="TPR-like"/>
    <property type="match status" value="1"/>
</dbReference>
<dbReference type="EMBL" id="CP062699">
    <property type="protein sequence ID" value="QOJ88874.1"/>
    <property type="molecule type" value="Genomic_DNA"/>
</dbReference>
<dbReference type="SUPFAM" id="SSF53448">
    <property type="entry name" value="Nucleotide-diphospho-sugar transferases"/>
    <property type="match status" value="1"/>
</dbReference>
<dbReference type="PANTHER" id="PTHR43179:SF12">
    <property type="entry name" value="GALACTOFURANOSYLTRANSFERASE GLFT2"/>
    <property type="match status" value="1"/>
</dbReference>
<dbReference type="AlphaFoldDB" id="A0A7L9G911"/>